<evidence type="ECO:0000313" key="2">
    <source>
        <dbReference type="WBParaSite" id="JU765_v2.g4194.t1"/>
    </source>
</evidence>
<protein>
    <submittedName>
        <fullName evidence="2">ENT domain-containing protein</fullName>
    </submittedName>
</protein>
<proteinExistence type="predicted"/>
<dbReference type="Proteomes" id="UP000887576">
    <property type="component" value="Unplaced"/>
</dbReference>
<accession>A0AC34R7I3</accession>
<name>A0AC34R7I3_9BILA</name>
<organism evidence="1 2">
    <name type="scientific">Panagrolaimus sp. JU765</name>
    <dbReference type="NCBI Taxonomy" id="591449"/>
    <lineage>
        <taxon>Eukaryota</taxon>
        <taxon>Metazoa</taxon>
        <taxon>Ecdysozoa</taxon>
        <taxon>Nematoda</taxon>
        <taxon>Chromadorea</taxon>
        <taxon>Rhabditida</taxon>
        <taxon>Tylenchina</taxon>
        <taxon>Panagrolaimomorpha</taxon>
        <taxon>Panagrolaimoidea</taxon>
        <taxon>Panagrolaimidae</taxon>
        <taxon>Panagrolaimus</taxon>
    </lineage>
</organism>
<evidence type="ECO:0000313" key="1">
    <source>
        <dbReference type="Proteomes" id="UP000887576"/>
    </source>
</evidence>
<reference evidence="2" key="1">
    <citation type="submission" date="2022-11" db="UniProtKB">
        <authorList>
            <consortium name="WormBaseParasite"/>
        </authorList>
    </citation>
    <scope>IDENTIFICATION</scope>
</reference>
<dbReference type="WBParaSite" id="JU765_v2.g4194.t1">
    <property type="protein sequence ID" value="JU765_v2.g4194.t1"/>
    <property type="gene ID" value="JU765_v2.g4194"/>
</dbReference>
<sequence>MDLNSESEVLKQSSEPLNDDEKEPQKRPGRKKYVPTSSIFSEELFDVPPLYSHPEFNYSVEQASNSLRTLEKEAFKALVDAFRAQGPLTPYKEILLEHAKYALFIRDHDYIDIMQNALDNLKIARIAETLNPSYSCDLHWETKVFPTQYPQNARIRNKLQNGLMLNNQRRSKLFTSVGCHNVSVRELDLATAKLANVKKDRYIPQHLRRVLVDSALAEGRIDCESELTQEELRKEMEDFEKERNHLLREALIQEESIGVRLFRKRKKPKPPEAPFLKQTLTAQSIFLSDSPEGANNIETEKLPTLEEQEKAEEEMFKKIEEEGSNKFTPAEIEKIVKITSPIKIKKPKKHRELKTVPDVSPSTSHETATLNIRDQKVSDEQRANDEDLVLQKTAQAMIEEMLYSAKIENGFSNGIKEVQQSPKKRGRKVKEKDKESDDDGCSSARVRPFDFGPLRGNDPNKPIRGNPDKRSSKKRKSIPLTNGISHGDDAVHAKASLVNPPTIVIRPRTNSTSSIISETSPAKKIRFDNSSNVPVSNISTPTSMVPTMIQVSRPGRPTTFKPPNVVFPRATSALSNGTPRCYAVPQPSGNPTRPYYGNPIYGTRPPIVRHDRPQLHTFSRPATTSFIRFVEASETRSIDSNGVVKSNITANGVPKVPIMIPTMVPDDPNRRPIAVTITSANAISIPPGGVYHVVQTANIPYMVPIVPLPVPSTFNETSLPVPLAEPTKTINRENDELVPTKSLHKELPNEKIQEVCPSQNGEKVNGNESIPEMSNIDQPSNSFENELEDGEITDSESKASSEEKDESRVESVLQDSKMDVDQEETKSNEKDNRSQDRMSEDTGEIEDKGHKESEAEENQIEEVEQKPEQVVKVQ</sequence>